<dbReference type="Proteomes" id="UP001431209">
    <property type="component" value="Unassembled WGS sequence"/>
</dbReference>
<dbReference type="Gene3D" id="2.40.50.100">
    <property type="match status" value="2"/>
</dbReference>
<dbReference type="EMBL" id="JAOPGA020001475">
    <property type="protein sequence ID" value="KAL0488766.1"/>
    <property type="molecule type" value="Genomic_DNA"/>
</dbReference>
<feature type="region of interest" description="Disordered" evidence="6">
    <location>
        <begin position="280"/>
        <end position="318"/>
    </location>
</feature>
<evidence type="ECO:0000259" key="7">
    <source>
        <dbReference type="PROSITE" id="PS50968"/>
    </source>
</evidence>
<comment type="function">
    <text evidence="5">The pyruvate dehydrogenase complex catalyzes the overall conversion of pyruvate to acetyl-CoA and CO(2).</text>
</comment>
<dbReference type="GO" id="GO:0045254">
    <property type="term" value="C:pyruvate dehydrogenase complex"/>
    <property type="evidence" value="ECO:0007669"/>
    <property type="project" value="UniProtKB-UniRule"/>
</dbReference>
<feature type="region of interest" description="Disordered" evidence="6">
    <location>
        <begin position="356"/>
        <end position="391"/>
    </location>
</feature>
<dbReference type="GO" id="GO:0005739">
    <property type="term" value="C:mitochondrion"/>
    <property type="evidence" value="ECO:0007669"/>
    <property type="project" value="UniProtKB-SubCell"/>
</dbReference>
<comment type="catalytic activity">
    <reaction evidence="5">
        <text>N(6)-[(R)-dihydrolipoyl]-L-lysyl-[protein] + acetyl-CoA = N(6)-[(R)-S(8)-acetyldihydrolipoyl]-L-lysyl-[protein] + CoA</text>
        <dbReference type="Rhea" id="RHEA:17017"/>
        <dbReference type="Rhea" id="RHEA-COMP:10475"/>
        <dbReference type="Rhea" id="RHEA-COMP:10478"/>
        <dbReference type="ChEBI" id="CHEBI:57287"/>
        <dbReference type="ChEBI" id="CHEBI:57288"/>
        <dbReference type="ChEBI" id="CHEBI:83100"/>
        <dbReference type="ChEBI" id="CHEBI:83111"/>
        <dbReference type="EC" id="2.3.1.12"/>
    </reaction>
</comment>
<feature type="domain" description="Lipoyl-binding" evidence="7">
    <location>
        <begin position="44"/>
        <end position="120"/>
    </location>
</feature>
<evidence type="ECO:0000313" key="10">
    <source>
        <dbReference type="Proteomes" id="UP001431209"/>
    </source>
</evidence>
<comment type="subcellular location">
    <subcellularLocation>
        <location evidence="5">Mitochondrion</location>
    </subcellularLocation>
</comment>
<dbReference type="InterPro" id="IPR023213">
    <property type="entry name" value="CAT-like_dom_sf"/>
</dbReference>
<dbReference type="PROSITE" id="PS51826">
    <property type="entry name" value="PSBD"/>
    <property type="match status" value="1"/>
</dbReference>
<dbReference type="Pfam" id="PF00364">
    <property type="entry name" value="Biotin_lipoyl"/>
    <property type="match status" value="2"/>
</dbReference>
<feature type="compositionally biased region" description="Basic and acidic residues" evidence="6">
    <location>
        <begin position="132"/>
        <end position="150"/>
    </location>
</feature>
<dbReference type="InterPro" id="IPR000089">
    <property type="entry name" value="Biotin_lipoyl"/>
</dbReference>
<keyword evidence="3 5" id="KW-0450">Lipoyl</keyword>
<dbReference type="InterPro" id="IPR001078">
    <property type="entry name" value="2-oxoacid_DH_actylTfrase"/>
</dbReference>
<evidence type="ECO:0000256" key="1">
    <source>
        <dbReference type="ARBA" id="ARBA00007317"/>
    </source>
</evidence>
<dbReference type="InterPro" id="IPR011053">
    <property type="entry name" value="Single_hybrid_motif"/>
</dbReference>
<comment type="cofactor">
    <cofactor evidence="5">
        <name>(R)-lipoate</name>
        <dbReference type="ChEBI" id="CHEBI:83088"/>
    </cofactor>
    <text evidence="5">Binds 2 lipoyl cofactors covalently.</text>
</comment>
<organism evidence="9 10">
    <name type="scientific">Acrasis kona</name>
    <dbReference type="NCBI Taxonomy" id="1008807"/>
    <lineage>
        <taxon>Eukaryota</taxon>
        <taxon>Discoba</taxon>
        <taxon>Heterolobosea</taxon>
        <taxon>Tetramitia</taxon>
        <taxon>Eutetramitia</taxon>
        <taxon>Acrasidae</taxon>
        <taxon>Acrasis</taxon>
    </lineage>
</organism>
<keyword evidence="4 5" id="KW-0012">Acyltransferase</keyword>
<evidence type="ECO:0000313" key="9">
    <source>
        <dbReference type="EMBL" id="KAL0488766.1"/>
    </source>
</evidence>
<dbReference type="Pfam" id="PF00198">
    <property type="entry name" value="2-oxoacid_dh"/>
    <property type="match status" value="1"/>
</dbReference>
<feature type="domain" description="Lipoyl-binding" evidence="7">
    <location>
        <begin position="187"/>
        <end position="263"/>
    </location>
</feature>
<dbReference type="PANTHER" id="PTHR23151:SF90">
    <property type="entry name" value="DIHYDROLIPOYLLYSINE-RESIDUE ACETYLTRANSFERASE COMPONENT OF PYRUVATE DEHYDROGENASE COMPLEX, MITOCHONDRIAL-RELATED"/>
    <property type="match status" value="1"/>
</dbReference>
<dbReference type="InterPro" id="IPR045257">
    <property type="entry name" value="E2/Pdx1"/>
</dbReference>
<comment type="similarity">
    <text evidence="1 5">Belongs to the 2-oxoacid dehydrogenase family.</text>
</comment>
<dbReference type="EC" id="2.3.1.12" evidence="5"/>
<dbReference type="AlphaFoldDB" id="A0AAW2ZJ82"/>
<dbReference type="PROSITE" id="PS50968">
    <property type="entry name" value="BIOTINYL_LIPOYL"/>
    <property type="match status" value="2"/>
</dbReference>
<sequence>MLRSRISTKFVPTCGKNIIPNKKSFVSLSRTLVFKNVQTRNYAIRELLMPALTPTMDKGNIKKWTAKVGDKLTPGDVFCQIETDKALNDFDATEDLYLAKILVGDGTDDVEVHRVIALVADEESEISQADSFKPKEATKKQESPKQEQAEQPKSQPKQPEAEEEYEEYEEEEEVASSAASSSLPKGAKEIQMPSLSPTMEAGNLIEWTVKEGQEVKAGDVVALVQTDKAKLDFEYPDDGYIGKILVPGGTDDVKLGTPIAILVQSPDDVAALKDYKGGEATSAPQKKIVKKRRLKQKTGSESSTPVREDVNQGSKGGRVLASPIAKKIAQEKNINLEQVTGTGPNGRIIKADVEEYKPSAKQATQTQSQPSQSTTTEPKSQKTSAPVAADVSEGNYKDIPASAMRKVIAKRLTESKRDIPHYYVTVECELDQLMKVRAQLNKAGEKRGYKLSVNDFLIKAAALSMKKVPAVNSSWRGEFIREYHNVDVSVAVSTDNGLITPIVTDAEKRGLSDISHQVKQLADKAKQGKLQSHEFQGGTFTISNLGMFGVHEFSAIINPPQACILAVGGAESKVVVNDKHDANDPSSDKYKVVTVMKVTLSSDHRVVDGAAAAQWLQEFKTHIENPLYLML</sequence>
<dbReference type="SUPFAM" id="SSF51230">
    <property type="entry name" value="Single hybrid motif"/>
    <property type="match status" value="2"/>
</dbReference>
<keyword evidence="2 5" id="KW-0808">Transferase</keyword>
<name>A0AAW2ZJ82_9EUKA</name>
<gene>
    <name evidence="9" type="ORF">AKO1_003892</name>
</gene>
<dbReference type="FunFam" id="2.40.50.100:FF:000010">
    <property type="entry name" value="Acetyltransferase component of pyruvate dehydrogenase complex"/>
    <property type="match status" value="2"/>
</dbReference>
<dbReference type="InterPro" id="IPR006257">
    <property type="entry name" value="LAT1"/>
</dbReference>
<evidence type="ECO:0000256" key="2">
    <source>
        <dbReference type="ARBA" id="ARBA00022679"/>
    </source>
</evidence>
<proteinExistence type="inferred from homology"/>
<evidence type="ECO:0000256" key="6">
    <source>
        <dbReference type="SAM" id="MobiDB-lite"/>
    </source>
</evidence>
<comment type="caution">
    <text evidence="9">The sequence shown here is derived from an EMBL/GenBank/DDBJ whole genome shotgun (WGS) entry which is preliminary data.</text>
</comment>
<keyword evidence="10" id="KW-1185">Reference proteome</keyword>
<dbReference type="Pfam" id="PF02817">
    <property type="entry name" value="E3_binding"/>
    <property type="match status" value="1"/>
</dbReference>
<feature type="domain" description="Peripheral subunit-binding (PSBD)" evidence="8">
    <location>
        <begin position="320"/>
        <end position="357"/>
    </location>
</feature>
<evidence type="ECO:0000259" key="8">
    <source>
        <dbReference type="PROSITE" id="PS51826"/>
    </source>
</evidence>
<evidence type="ECO:0000256" key="4">
    <source>
        <dbReference type="ARBA" id="ARBA00023315"/>
    </source>
</evidence>
<dbReference type="CDD" id="cd06849">
    <property type="entry name" value="lipoyl_domain"/>
    <property type="match status" value="2"/>
</dbReference>
<dbReference type="FunFam" id="3.30.559.10:FF:000003">
    <property type="entry name" value="Acetyltransferase component of pyruvate dehydrogenase complex"/>
    <property type="match status" value="1"/>
</dbReference>
<keyword evidence="9" id="KW-0670">Pyruvate</keyword>
<protein>
    <recommendedName>
        <fullName evidence="5">Acetyltransferase component of pyruvate dehydrogenase complex</fullName>
        <ecNumber evidence="5">2.3.1.12</ecNumber>
    </recommendedName>
</protein>
<feature type="compositionally biased region" description="Acidic residues" evidence="6">
    <location>
        <begin position="161"/>
        <end position="174"/>
    </location>
</feature>
<dbReference type="NCBIfam" id="TIGR01349">
    <property type="entry name" value="PDHac_trf_mito"/>
    <property type="match status" value="1"/>
</dbReference>
<dbReference type="GO" id="GO:0004742">
    <property type="term" value="F:dihydrolipoyllysine-residue acetyltransferase activity"/>
    <property type="evidence" value="ECO:0007669"/>
    <property type="project" value="UniProtKB-UniRule"/>
</dbReference>
<dbReference type="Gene3D" id="3.30.559.10">
    <property type="entry name" value="Chloramphenicol acetyltransferase-like domain"/>
    <property type="match status" value="1"/>
</dbReference>
<evidence type="ECO:0000256" key="3">
    <source>
        <dbReference type="ARBA" id="ARBA00022823"/>
    </source>
</evidence>
<reference evidence="9 10" key="1">
    <citation type="submission" date="2024-03" db="EMBL/GenBank/DDBJ databases">
        <title>The Acrasis kona genome and developmental transcriptomes reveal deep origins of eukaryotic multicellular pathways.</title>
        <authorList>
            <person name="Sheikh S."/>
            <person name="Fu C.-J."/>
            <person name="Brown M.W."/>
            <person name="Baldauf S.L."/>
        </authorList>
    </citation>
    <scope>NUCLEOTIDE SEQUENCE [LARGE SCALE GENOMIC DNA]</scope>
    <source>
        <strain evidence="9 10">ATCC MYA-3509</strain>
    </source>
</reference>
<dbReference type="Gene3D" id="4.10.320.10">
    <property type="entry name" value="E3-binding domain"/>
    <property type="match status" value="1"/>
</dbReference>
<feature type="region of interest" description="Disordered" evidence="6">
    <location>
        <begin position="126"/>
        <end position="188"/>
    </location>
</feature>
<evidence type="ECO:0000256" key="5">
    <source>
        <dbReference type="RuleBase" id="RU361137"/>
    </source>
</evidence>
<accession>A0AAW2ZJ82</accession>
<dbReference type="PANTHER" id="PTHR23151">
    <property type="entry name" value="DIHYDROLIPOAMIDE ACETYL/SUCCINYL-TRANSFERASE-RELATED"/>
    <property type="match status" value="1"/>
</dbReference>
<dbReference type="SUPFAM" id="SSF47005">
    <property type="entry name" value="Peripheral subunit-binding domain of 2-oxo acid dehydrogenase complex"/>
    <property type="match status" value="1"/>
</dbReference>
<feature type="compositionally biased region" description="Basic residues" evidence="6">
    <location>
        <begin position="287"/>
        <end position="296"/>
    </location>
</feature>
<dbReference type="InterPro" id="IPR036625">
    <property type="entry name" value="E3-bd_dom_sf"/>
</dbReference>
<dbReference type="InterPro" id="IPR004167">
    <property type="entry name" value="PSBD"/>
</dbReference>
<dbReference type="GO" id="GO:0006086">
    <property type="term" value="P:pyruvate decarboxylation to acetyl-CoA"/>
    <property type="evidence" value="ECO:0007669"/>
    <property type="project" value="InterPro"/>
</dbReference>
<feature type="compositionally biased region" description="Low complexity" evidence="6">
    <location>
        <begin position="359"/>
        <end position="384"/>
    </location>
</feature>
<dbReference type="SUPFAM" id="SSF52777">
    <property type="entry name" value="CoA-dependent acyltransferases"/>
    <property type="match status" value="1"/>
</dbReference>